<name>A0A150FAS5_9BACI</name>
<dbReference type="AlphaFoldDB" id="A0A150FAS5"/>
<accession>A0A150FAS5</accession>
<dbReference type="RefSeq" id="WP_061520691.1">
    <property type="nucleotide sequence ID" value="NZ_JARLZY010000019.1"/>
</dbReference>
<dbReference type="Proteomes" id="UP000075430">
    <property type="component" value="Unassembled WGS sequence"/>
</dbReference>
<organism evidence="1 2">
    <name type="scientific">Bacillus nakamurai</name>
    <dbReference type="NCBI Taxonomy" id="1793963"/>
    <lineage>
        <taxon>Bacteria</taxon>
        <taxon>Bacillati</taxon>
        <taxon>Bacillota</taxon>
        <taxon>Bacilli</taxon>
        <taxon>Bacillales</taxon>
        <taxon>Bacillaceae</taxon>
        <taxon>Bacillus</taxon>
    </lineage>
</organism>
<dbReference type="EMBL" id="LSBA01000005">
    <property type="protein sequence ID" value="KXZ22347.1"/>
    <property type="molecule type" value="Genomic_DNA"/>
</dbReference>
<proteinExistence type="predicted"/>
<protein>
    <submittedName>
        <fullName evidence="1">Uncharacterized protein</fullName>
    </submittedName>
</protein>
<dbReference type="STRING" id="1793963.AXI58_10170"/>
<evidence type="ECO:0000313" key="2">
    <source>
        <dbReference type="Proteomes" id="UP000075430"/>
    </source>
</evidence>
<reference evidence="2" key="1">
    <citation type="submission" date="2016-02" db="EMBL/GenBank/DDBJ databases">
        <authorList>
            <person name="Dunlap C."/>
        </authorList>
    </citation>
    <scope>NUCLEOTIDE SEQUENCE [LARGE SCALE GENOMIC DNA]</scope>
    <source>
        <strain evidence="2">NRRL B-41092</strain>
    </source>
</reference>
<gene>
    <name evidence="1" type="ORF">AXI58_10170</name>
</gene>
<evidence type="ECO:0000313" key="1">
    <source>
        <dbReference type="EMBL" id="KXZ22347.1"/>
    </source>
</evidence>
<sequence>MNTKELRDFMIDVSENGIGELAKSAAENVFRRVDKTSEDDLVITSAIAKKAFVDAFDIEYERLFIMTDADNN</sequence>
<comment type="caution">
    <text evidence="1">The sequence shown here is derived from an EMBL/GenBank/DDBJ whole genome shotgun (WGS) entry which is preliminary data.</text>
</comment>
<keyword evidence="2" id="KW-1185">Reference proteome</keyword>